<evidence type="ECO:0000313" key="2">
    <source>
        <dbReference type="EMBL" id="KAF3485846.1"/>
    </source>
</evidence>
<organism evidence="1">
    <name type="scientific">Brassica cretica</name>
    <name type="common">Mustard</name>
    <dbReference type="NCBI Taxonomy" id="69181"/>
    <lineage>
        <taxon>Eukaryota</taxon>
        <taxon>Viridiplantae</taxon>
        <taxon>Streptophyta</taxon>
        <taxon>Embryophyta</taxon>
        <taxon>Tracheophyta</taxon>
        <taxon>Spermatophyta</taxon>
        <taxon>Magnoliopsida</taxon>
        <taxon>eudicotyledons</taxon>
        <taxon>Gunneridae</taxon>
        <taxon>Pentapetalae</taxon>
        <taxon>rosids</taxon>
        <taxon>malvids</taxon>
        <taxon>Brassicales</taxon>
        <taxon>Brassicaceae</taxon>
        <taxon>Brassiceae</taxon>
        <taxon>Brassica</taxon>
    </lineage>
</organism>
<dbReference type="EMBL" id="QGKX02002183">
    <property type="protein sequence ID" value="KAF3485846.1"/>
    <property type="molecule type" value="Genomic_DNA"/>
</dbReference>
<reference evidence="1" key="2">
    <citation type="submission" date="2019-12" db="EMBL/GenBank/DDBJ databases">
        <title>Genome sequencing and annotation of Brassica cretica.</title>
        <authorList>
            <person name="Studholme D.J."/>
            <person name="Sarris P.F."/>
        </authorList>
    </citation>
    <scope>NUCLEOTIDE SEQUENCE</scope>
    <source>
        <strain evidence="1">PFS-102/07</strain>
        <tissue evidence="1">Leaf</tissue>
    </source>
</reference>
<dbReference type="EMBL" id="QGKY02002305">
    <property type="protein sequence ID" value="KAF2534688.1"/>
    <property type="molecule type" value="Genomic_DNA"/>
</dbReference>
<dbReference type="Proteomes" id="UP000712600">
    <property type="component" value="Unassembled WGS sequence"/>
</dbReference>
<evidence type="ECO:0000313" key="1">
    <source>
        <dbReference type="EMBL" id="KAF2534688.1"/>
    </source>
</evidence>
<name>A0A8S9FRP9_BRACR</name>
<dbReference type="AlphaFoldDB" id="A0A8S9FRP9"/>
<sequence>MGGNFLRANFALRAVRQISVFVIRAATQLDIRDLWKIRAFLVSLFKRKSTVRISVPTEVFSRLLLQVNCSTKLSLRVAKERMDPIGSENLLSILGDVVIRVAGTVENPHIGEGEFLRHLISAISSAKGVSA</sequence>
<proteinExistence type="predicted"/>
<reference evidence="2" key="1">
    <citation type="submission" date="2019-12" db="EMBL/GenBank/DDBJ databases">
        <title>Genome sequencing and annotation of Brassica cretica.</title>
        <authorList>
            <person name="Studholme D.J."/>
            <person name="Sarris P."/>
        </authorList>
    </citation>
    <scope>NUCLEOTIDE SEQUENCE</scope>
    <source>
        <strain evidence="2">PFS-109/04</strain>
        <tissue evidence="2">Leaf</tissue>
    </source>
</reference>
<gene>
    <name evidence="2" type="ORF">F2Q69_00053284</name>
    <name evidence="1" type="ORF">F2Q70_00030020</name>
</gene>
<comment type="caution">
    <text evidence="1">The sequence shown here is derived from an EMBL/GenBank/DDBJ whole genome shotgun (WGS) entry which is preliminary data.</text>
</comment>
<accession>A0A8S9FRP9</accession>
<protein>
    <submittedName>
        <fullName evidence="1">Uncharacterized protein</fullName>
    </submittedName>
</protein>